<proteinExistence type="predicted"/>
<dbReference type="EMBL" id="OR540300">
    <property type="protein sequence ID" value="WOL23356.1"/>
    <property type="molecule type" value="Genomic_DNA"/>
</dbReference>
<feature type="region of interest" description="Disordered" evidence="1">
    <location>
        <begin position="259"/>
        <end position="289"/>
    </location>
</feature>
<name>A0AAU0K6L7_9ALPH</name>
<feature type="compositionally biased region" description="Polar residues" evidence="1">
    <location>
        <begin position="277"/>
        <end position="288"/>
    </location>
</feature>
<feature type="compositionally biased region" description="Low complexity" evidence="1">
    <location>
        <begin position="422"/>
        <end position="437"/>
    </location>
</feature>
<sequence>MDRLFAATFDGLDVPRGRFWRPPDKTNEVLFWPVLADDVMRGVLQCTEARERLASVKASELPATNDPRAPFDPLLEMWAQAAIWSAHRLCAIVEKLFPLDEVTGAADPDLTNGHRWSMTYHEWDVRDSAKIRCLGTFLLALFSSHMENWTAGLTAAVHAADHGRHIRTALSVSPAVKNAIMGALEVARYVTVLVLPLCEYRTPAGLPDDSAGAAIRECCAQLQQRRLASPIPGPDDRLDGEELYYRAIARMCDFDTVRDGRPEGGLDPDDPFGPSYSLGNSDANTQPGDATPFVYRRQVADATRPAATLARAKAHGGARCQPGGARGVGPHGIQDATAHHGARHDAVLTAASPLRRNAHHTHRRQNVQALPPGECLRQLSQKPQIPHPSHPTFPALPLHFSPHPIGGSLPPLGGGPNPVPPHFSSSARASPSPLAAHRSYRGQRALASGSPYLPRPQPL</sequence>
<feature type="region of interest" description="Disordered" evidence="1">
    <location>
        <begin position="313"/>
        <end position="342"/>
    </location>
</feature>
<protein>
    <submittedName>
        <fullName evidence="2">Marek's disease-like virus SORF3 protein</fullName>
    </submittedName>
</protein>
<feature type="compositionally biased region" description="Low complexity" evidence="1">
    <location>
        <begin position="401"/>
        <end position="411"/>
    </location>
</feature>
<dbReference type="InterPro" id="IPR009823">
    <property type="entry name" value="Herpes_SORF3"/>
</dbReference>
<reference evidence="2" key="1">
    <citation type="submission" date="2024-06" db="EMBL/GenBank/DDBJ databases">
        <title>Multidecadal high mortality disease events in Australian domestic geese associated with an alphaherpesvirus, designated Anatid alphaherpesvirus 2.</title>
        <authorList>
            <person name="Kelly-Bosma M."/>
            <person name="Neave M.J."/>
        </authorList>
    </citation>
    <scope>NUCLEOTIDE SEQUENCE</scope>
    <source>
        <strain evidence="2">ACDP 22-00165</strain>
    </source>
</reference>
<evidence type="ECO:0000313" key="2">
    <source>
        <dbReference type="EMBL" id="WOL23356.1"/>
    </source>
</evidence>
<dbReference type="Pfam" id="PF07153">
    <property type="entry name" value="Marek_SORF3"/>
    <property type="match status" value="1"/>
</dbReference>
<organism evidence="2">
    <name type="scientific">Anatid alphaherpesvirus 2</name>
    <dbReference type="NCBI Taxonomy" id="3080522"/>
    <lineage>
        <taxon>Viruses</taxon>
        <taxon>Duplodnaviria</taxon>
        <taxon>Heunggongvirae</taxon>
        <taxon>Peploviricota</taxon>
        <taxon>Herviviricetes</taxon>
        <taxon>Herpesvirales</taxon>
        <taxon>Orthoherpesviridae</taxon>
        <taxon>Alphaherpesvirinae</taxon>
    </lineage>
</organism>
<accession>A0AAU0K6L7</accession>
<feature type="region of interest" description="Disordered" evidence="1">
    <location>
        <begin position="380"/>
        <end position="459"/>
    </location>
</feature>
<evidence type="ECO:0000256" key="1">
    <source>
        <dbReference type="SAM" id="MobiDB-lite"/>
    </source>
</evidence>